<reference evidence="1" key="1">
    <citation type="journal article" date="2021" name="PeerJ">
        <title>Extensive microbial diversity within the chicken gut microbiome revealed by metagenomics and culture.</title>
        <authorList>
            <person name="Gilroy R."/>
            <person name="Ravi A."/>
            <person name="Getino M."/>
            <person name="Pursley I."/>
            <person name="Horton D.L."/>
            <person name="Alikhan N.F."/>
            <person name="Baker D."/>
            <person name="Gharbi K."/>
            <person name="Hall N."/>
            <person name="Watson M."/>
            <person name="Adriaenssens E.M."/>
            <person name="Foster-Nyarko E."/>
            <person name="Jarju S."/>
            <person name="Secka A."/>
            <person name="Antonio M."/>
            <person name="Oren A."/>
            <person name="Chaudhuri R.R."/>
            <person name="La Ragione R."/>
            <person name="Hildebrand F."/>
            <person name="Pallen M.J."/>
        </authorList>
    </citation>
    <scope>NUCLEOTIDE SEQUENCE</scope>
    <source>
        <strain evidence="1">CHK165-2605</strain>
    </source>
</reference>
<comment type="caution">
    <text evidence="1">The sequence shown here is derived from an EMBL/GenBank/DDBJ whole genome shotgun (WGS) entry which is preliminary data.</text>
</comment>
<accession>A0A9D2T341</accession>
<reference evidence="1" key="2">
    <citation type="submission" date="2021-04" db="EMBL/GenBank/DDBJ databases">
        <authorList>
            <person name="Gilroy R."/>
        </authorList>
    </citation>
    <scope>NUCLEOTIDE SEQUENCE</scope>
    <source>
        <strain evidence="1">CHK165-2605</strain>
    </source>
</reference>
<dbReference type="AlphaFoldDB" id="A0A9D2T341"/>
<name>A0A9D2T341_9FIRM</name>
<evidence type="ECO:0000313" key="1">
    <source>
        <dbReference type="EMBL" id="HJC43799.1"/>
    </source>
</evidence>
<dbReference type="Proteomes" id="UP000823895">
    <property type="component" value="Unassembled WGS sequence"/>
</dbReference>
<evidence type="ECO:0000313" key="2">
    <source>
        <dbReference type="Proteomes" id="UP000823895"/>
    </source>
</evidence>
<gene>
    <name evidence="1" type="ORF">H9756_09010</name>
</gene>
<dbReference type="EMBL" id="DWWI01000190">
    <property type="protein sequence ID" value="HJC43799.1"/>
    <property type="molecule type" value="Genomic_DNA"/>
</dbReference>
<proteinExistence type="predicted"/>
<protein>
    <submittedName>
        <fullName evidence="1">Uncharacterized protein</fullName>
    </submittedName>
</protein>
<sequence length="62" mass="7270">MTNENTNKNSQETMDFEAMMEQRIQSNFTAPGQKVDVSNERLKEMNKKLPSWSLEPPYSFLK</sequence>
<organism evidence="1 2">
    <name type="scientific">Candidatus Mediterraneibacter gallistercoris</name>
    <dbReference type="NCBI Taxonomy" id="2838671"/>
    <lineage>
        <taxon>Bacteria</taxon>
        <taxon>Bacillati</taxon>
        <taxon>Bacillota</taxon>
        <taxon>Clostridia</taxon>
        <taxon>Lachnospirales</taxon>
        <taxon>Lachnospiraceae</taxon>
        <taxon>Mediterraneibacter</taxon>
    </lineage>
</organism>